<reference evidence="2" key="1">
    <citation type="submission" date="2025-08" db="UniProtKB">
        <authorList>
            <consortium name="Ensembl"/>
        </authorList>
    </citation>
    <scope>IDENTIFICATION</scope>
</reference>
<dbReference type="GO" id="GO:0003727">
    <property type="term" value="F:single-stranded RNA binding"/>
    <property type="evidence" value="ECO:0007669"/>
    <property type="project" value="TreeGrafter"/>
</dbReference>
<dbReference type="InterPro" id="IPR006561">
    <property type="entry name" value="DZF_dom"/>
</dbReference>
<dbReference type="PROSITE" id="PS51703">
    <property type="entry name" value="DZF"/>
    <property type="match status" value="1"/>
</dbReference>
<dbReference type="InterPro" id="IPR049401">
    <property type="entry name" value="DZF_dom_N"/>
</dbReference>
<name>A0A3Q3WKY9_MOLML</name>
<feature type="domain" description="DZF" evidence="1">
    <location>
        <begin position="70"/>
        <end position="177"/>
    </location>
</feature>
<dbReference type="Gene3D" id="3.30.460.10">
    <property type="entry name" value="Beta Polymerase, domain 2"/>
    <property type="match status" value="1"/>
</dbReference>
<proteinExistence type="predicted"/>
<dbReference type="AlphaFoldDB" id="A0A3Q3WKY9"/>
<evidence type="ECO:0000259" key="1">
    <source>
        <dbReference type="PROSITE" id="PS51703"/>
    </source>
</evidence>
<keyword evidence="3" id="KW-1185">Reference proteome</keyword>
<protein>
    <recommendedName>
        <fullName evidence="1">DZF domain-containing protein</fullName>
    </recommendedName>
</protein>
<dbReference type="PANTHER" id="PTHR45762">
    <property type="entry name" value="ZINC FINGER RNA-BINDING PROTEIN"/>
    <property type="match status" value="1"/>
</dbReference>
<dbReference type="InterPro" id="IPR043519">
    <property type="entry name" value="NT_sf"/>
</dbReference>
<dbReference type="Pfam" id="PF07528">
    <property type="entry name" value="DZF_N"/>
    <property type="match status" value="1"/>
</dbReference>
<dbReference type="PANTHER" id="PTHR45762:SF4">
    <property type="entry name" value="INTERLEUKIN ENHANCER-BINDING FACTOR 3"/>
    <property type="match status" value="1"/>
</dbReference>
<organism evidence="2 3">
    <name type="scientific">Mola mola</name>
    <name type="common">Ocean sunfish</name>
    <name type="synonym">Tetraodon mola</name>
    <dbReference type="NCBI Taxonomy" id="94237"/>
    <lineage>
        <taxon>Eukaryota</taxon>
        <taxon>Metazoa</taxon>
        <taxon>Chordata</taxon>
        <taxon>Craniata</taxon>
        <taxon>Vertebrata</taxon>
        <taxon>Euteleostomi</taxon>
        <taxon>Actinopterygii</taxon>
        <taxon>Neopterygii</taxon>
        <taxon>Teleostei</taxon>
        <taxon>Neoteleostei</taxon>
        <taxon>Acanthomorphata</taxon>
        <taxon>Eupercaria</taxon>
        <taxon>Tetraodontiformes</taxon>
        <taxon>Molidae</taxon>
        <taxon>Mola</taxon>
    </lineage>
</organism>
<dbReference type="GO" id="GO:0003725">
    <property type="term" value="F:double-stranded RNA binding"/>
    <property type="evidence" value="ECO:0007669"/>
    <property type="project" value="TreeGrafter"/>
</dbReference>
<accession>A0A3Q3WKY9</accession>
<dbReference type="GO" id="GO:0071011">
    <property type="term" value="C:precatalytic spliceosome"/>
    <property type="evidence" value="ECO:0007669"/>
    <property type="project" value="TreeGrafter"/>
</dbReference>
<evidence type="ECO:0000313" key="3">
    <source>
        <dbReference type="Proteomes" id="UP000261620"/>
    </source>
</evidence>
<dbReference type="Ensembl" id="ENSMMOT00000009657.1">
    <property type="protein sequence ID" value="ENSMMOP00000009489.1"/>
    <property type="gene ID" value="ENSMMOG00000007252.1"/>
</dbReference>
<reference evidence="2" key="2">
    <citation type="submission" date="2025-09" db="UniProtKB">
        <authorList>
            <consortium name="Ensembl"/>
        </authorList>
    </citation>
    <scope>IDENTIFICATION</scope>
</reference>
<sequence length="177" mass="20669">MAAPGAWDEHQAYEELLYWDSLIQQGHRLLPHDFDRYEELRYWYDCLCYEEELRQYHDYIAAMEEMEDKRHYELFSNKDPGIPQTSVQSQYDRHVMAKHSEVYPSPEELEAVQTIISHVECALKIVSDQMDVPKDDTENTDGDSQDRVLRGVMRVGLVSCSAPISPLSPCLKKWLKG</sequence>
<dbReference type="Proteomes" id="UP000261620">
    <property type="component" value="Unplaced"/>
</dbReference>
<evidence type="ECO:0000313" key="2">
    <source>
        <dbReference type="Ensembl" id="ENSMMOP00000009489.1"/>
    </source>
</evidence>